<dbReference type="HAMAP" id="MF_00008">
    <property type="entry name" value="Thymidy_synth_bact"/>
    <property type="match status" value="1"/>
</dbReference>
<evidence type="ECO:0000256" key="4">
    <source>
        <dbReference type="ARBA" id="ARBA00022727"/>
    </source>
</evidence>
<dbReference type="AlphaFoldDB" id="A0A3B0WBG0"/>
<keyword evidence="4" id="KW-0545">Nucleotide biosynthesis</keyword>
<feature type="domain" description="Thymidylate synthase/dCMP hydroxymethylase" evidence="5">
    <location>
        <begin position="2"/>
        <end position="277"/>
    </location>
</feature>
<dbReference type="PRINTS" id="PR00108">
    <property type="entry name" value="THYMDSNTHASE"/>
</dbReference>
<evidence type="ECO:0000259" key="5">
    <source>
        <dbReference type="Pfam" id="PF00303"/>
    </source>
</evidence>
<dbReference type="NCBIfam" id="NF002499">
    <property type="entry name" value="PRK01827.1-5"/>
    <property type="match status" value="1"/>
</dbReference>
<sequence>MKQYLALLNHILENGNDKGDRTGTGTRSVFGYQMRFDLQQGFPLVTTKKLHLRSIIHELLWFLTGETNIQYLKDNNVRIWDEWANESGELGPLYGKQWVAWETPSGETINQIFEVIETLKNNPNSRRMIVSAWNPADLPDESISPQQNVQNGRMALATCHAFFQFYVVNGKLSCQLYQRSADTFLGVPFNIASYALLVHMIAQQTNLDVGEFIWTGGDVHLYNNTIEQARQQLTRKPYSLPKLVIKRKPESIFDYQFDDFEIEGYQSHPHIKAQVSV</sequence>
<dbReference type="InterPro" id="IPR045097">
    <property type="entry name" value="Thymidate_synth/dCMP_Mease"/>
</dbReference>
<keyword evidence="3 6" id="KW-0808">Transferase</keyword>
<dbReference type="GO" id="GO:0005829">
    <property type="term" value="C:cytosol"/>
    <property type="evidence" value="ECO:0007669"/>
    <property type="project" value="TreeGrafter"/>
</dbReference>
<dbReference type="Gene3D" id="3.30.572.10">
    <property type="entry name" value="Thymidylate synthase/dCMP hydroxymethylase domain"/>
    <property type="match status" value="1"/>
</dbReference>
<name>A0A3B0WBG0_9ZZZZ</name>
<dbReference type="GO" id="GO:0006231">
    <property type="term" value="P:dTMP biosynthetic process"/>
    <property type="evidence" value="ECO:0007669"/>
    <property type="project" value="InterPro"/>
</dbReference>
<dbReference type="GO" id="GO:0004799">
    <property type="term" value="F:thymidylate synthase activity"/>
    <property type="evidence" value="ECO:0007669"/>
    <property type="project" value="UniProtKB-EC"/>
</dbReference>
<gene>
    <name evidence="6" type="ORF">MNBD_GAMMA03-712</name>
</gene>
<dbReference type="PANTHER" id="PTHR11548">
    <property type="entry name" value="THYMIDYLATE SYNTHASE 1"/>
    <property type="match status" value="1"/>
</dbReference>
<protein>
    <recommendedName>
        <fullName evidence="1">thymidylate synthase</fullName>
        <ecNumber evidence="1">2.1.1.45</ecNumber>
    </recommendedName>
</protein>
<dbReference type="GO" id="GO:0032259">
    <property type="term" value="P:methylation"/>
    <property type="evidence" value="ECO:0007669"/>
    <property type="project" value="UniProtKB-KW"/>
</dbReference>
<dbReference type="InterPro" id="IPR036926">
    <property type="entry name" value="Thymidate_synth/dCMP_Mease_sf"/>
</dbReference>
<evidence type="ECO:0000256" key="1">
    <source>
        <dbReference type="ARBA" id="ARBA00011947"/>
    </source>
</evidence>
<evidence type="ECO:0000256" key="2">
    <source>
        <dbReference type="ARBA" id="ARBA00022603"/>
    </source>
</evidence>
<dbReference type="PANTHER" id="PTHR11548:SF9">
    <property type="entry name" value="THYMIDYLATE SYNTHASE"/>
    <property type="match status" value="1"/>
</dbReference>
<dbReference type="NCBIfam" id="TIGR03284">
    <property type="entry name" value="thym_sym"/>
    <property type="match status" value="2"/>
</dbReference>
<dbReference type="CDD" id="cd00351">
    <property type="entry name" value="TS_Pyrimidine_HMase"/>
    <property type="match status" value="1"/>
</dbReference>
<proteinExistence type="inferred from homology"/>
<organism evidence="6">
    <name type="scientific">hydrothermal vent metagenome</name>
    <dbReference type="NCBI Taxonomy" id="652676"/>
    <lineage>
        <taxon>unclassified sequences</taxon>
        <taxon>metagenomes</taxon>
        <taxon>ecological metagenomes</taxon>
    </lineage>
</organism>
<dbReference type="EC" id="2.1.1.45" evidence="1"/>
<dbReference type="NCBIfam" id="NF002497">
    <property type="entry name" value="PRK01827.1-3"/>
    <property type="match status" value="1"/>
</dbReference>
<dbReference type="InterPro" id="IPR023451">
    <property type="entry name" value="Thymidate_synth/dCMP_Mease_dom"/>
</dbReference>
<evidence type="ECO:0000313" key="6">
    <source>
        <dbReference type="EMBL" id="VAW48552.1"/>
    </source>
</evidence>
<dbReference type="InterPro" id="IPR000398">
    <property type="entry name" value="Thymidylate_synthase"/>
</dbReference>
<keyword evidence="2 6" id="KW-0489">Methyltransferase</keyword>
<dbReference type="FunFam" id="3.30.572.10:FF:000013">
    <property type="entry name" value="Thymidylate synthase"/>
    <property type="match status" value="1"/>
</dbReference>
<dbReference type="SUPFAM" id="SSF55831">
    <property type="entry name" value="Thymidylate synthase/dCMP hydroxymethylase"/>
    <property type="match status" value="1"/>
</dbReference>
<accession>A0A3B0WBG0</accession>
<reference evidence="6" key="1">
    <citation type="submission" date="2018-06" db="EMBL/GenBank/DDBJ databases">
        <authorList>
            <person name="Zhirakovskaya E."/>
        </authorList>
    </citation>
    <scope>NUCLEOTIDE SEQUENCE</scope>
</reference>
<evidence type="ECO:0000256" key="3">
    <source>
        <dbReference type="ARBA" id="ARBA00022679"/>
    </source>
</evidence>
<dbReference type="EMBL" id="UOFC01000214">
    <property type="protein sequence ID" value="VAW48552.1"/>
    <property type="molecule type" value="Genomic_DNA"/>
</dbReference>
<dbReference type="Pfam" id="PF00303">
    <property type="entry name" value="Thymidylat_synt"/>
    <property type="match status" value="1"/>
</dbReference>